<reference evidence="1" key="1">
    <citation type="journal article" date="2015" name="BMC Genomics">
        <title>Comparative genomics of Fructobacillus spp. and Leuconostoc spp. reveals niche-specific evolution of Fructobacillus spp.</title>
        <authorList>
            <person name="Endo A."/>
            <person name="Tanizawa Y."/>
            <person name="Tanaka N."/>
            <person name="Maeno S."/>
            <person name="Kumar H."/>
            <person name="Shiwa Y."/>
            <person name="Okada S."/>
            <person name="Yoshikawa H."/>
            <person name="Dicks L."/>
            <person name="Nakagawa J."/>
            <person name="Arita M."/>
        </authorList>
    </citation>
    <scope>NUCLEOTIDE SEQUENCE [LARGE SCALE GENOMIC DNA]</scope>
    <source>
        <strain evidence="1">F214-1</strain>
    </source>
</reference>
<dbReference type="Proteomes" id="UP000064514">
    <property type="component" value="Unassembled WGS sequence"/>
</dbReference>
<organism evidence="1">
    <name type="scientific">Fructobacillus tropaeoli</name>
    <dbReference type="NCBI Taxonomy" id="709323"/>
    <lineage>
        <taxon>Bacteria</taxon>
        <taxon>Bacillati</taxon>
        <taxon>Bacillota</taxon>
        <taxon>Bacilli</taxon>
        <taxon>Lactobacillales</taxon>
        <taxon>Lactobacillaceae</taxon>
        <taxon>Fructobacillus</taxon>
    </lineage>
</organism>
<name>A0A3F3HCT1_9LACO</name>
<dbReference type="RefSeq" id="WP_059393147.1">
    <property type="nucleotide sequence ID" value="NZ_DF968078.1"/>
</dbReference>
<dbReference type="STRING" id="709323.GCA_001047135_00167"/>
<proteinExistence type="predicted"/>
<gene>
    <name evidence="1" type="ORF">FTRO_0011680</name>
</gene>
<dbReference type="AlphaFoldDB" id="A0A3F3HCT1"/>
<sequence length="80" mass="8741">MYEQTTNAYEKLVTALKTSEPNLNGGGDAVLDSDQRHIAQAGQMIFGEPDKSLLGLTGIKNDYSSVSEIRLMADESFTEK</sequence>
<accession>A0A3F3HCT1</accession>
<evidence type="ECO:0000313" key="1">
    <source>
        <dbReference type="EMBL" id="GAP03623.1"/>
    </source>
</evidence>
<dbReference type="EMBL" id="DF968078">
    <property type="protein sequence ID" value="GAP03623.1"/>
    <property type="molecule type" value="Genomic_DNA"/>
</dbReference>
<protein>
    <submittedName>
        <fullName evidence="1">Uncharacterized protein</fullName>
    </submittedName>
</protein>